<keyword evidence="4" id="KW-0106">Calcium</keyword>
<dbReference type="SUPFAM" id="SSF51120">
    <property type="entry name" value="beta-Roll"/>
    <property type="match status" value="1"/>
</dbReference>
<accession>A0A512ICV1</accession>
<sequence length="995" mass="103911">MSDLAPDRRPLPLVLSLLTAVSLMLGLAPHQPVFAAPRHGAECTIQGTSGADRLVGTTQDDVICGEQGDDFIFGGGGNDTVVGGNGQDVLFGGPGADVLEGGNGKDLLIGGTGRDTVDGGNAKDECDGVSDGDVLSGCESAEPAGLSVEDGKPGAAADPDGDSLPLWVEERFGSHPLESDVDGDGLDDAEELASTTDPHQADSDGDGRRDGDSDTDGDGLSNRTELDLGSSPVSADADRDGLDDSQERQYGSSAATSDTDADGLTDGQEHQLGTSPTSPDTDGDGLSDADESYDKTVSTKDSAVSLSVVGPGATVLDTSLQEPGDERLRTVPGQVGSAVDAVVDPGITRGTLSFTFDPGAVAGGAELTILHWDAARAVFEIPADQTVDLRAGTATVTADDFSPFVLVDLEEFQKVWNSELSAPREGSEERTAVDAVLSLDSSGSMVWNDPSGIRKEAAVQLIDSLLDGDRVGVVDFDSFAYLRQQLTGDFAAAKRAVQRIDAFGGTDIGAGLRSALNELTRAGRADSQQVVVLLTDGEGAYDPGLTSRAASMGVRVYTVGLGDSVDDGLLGDIAAQTGGTYYKVNRAAELPGIFDSIEDEVNLKDSDGDGIADRHETEGFRDGVGTTYKTDPDNPDTDGDGLSDGEEAGELREDGTAGEKTYYPVPTDPTRADTDGDDLPDSDEAGIGPDPRNRDTDGDGLDDFTEVDAGYDPEAADGDGDGMNDAVEDAQGTDPEVYDLETSEKVAAFLGGLVFGDAGDSWAADAVGLTDELESSSWYLLGWIASGVLVVGDVRDVLYGLGTGQFGAAALSAVAFIPIGGDAAKSTDNILTQLGKHPDKAYGMLAALAKSGAFKDRQADFMKLVDEAVTVGLVKPLARDAQVAGRTATAPLSVDRRTVANYISRNKIQNAHFKKDLDQLIDTYGDDLNDIRMDQQQVLANGTQAGKNRPDLQYLIGNQRYYREYDTPSSNRALEHYLRIKVNDPNAIIELITVG</sequence>
<feature type="compositionally biased region" description="Acidic residues" evidence="5">
    <location>
        <begin position="633"/>
        <end position="648"/>
    </location>
</feature>
<proteinExistence type="predicted"/>
<dbReference type="InterPro" id="IPR028974">
    <property type="entry name" value="TSP_type-3_rpt"/>
</dbReference>
<dbReference type="Pfam" id="PF00092">
    <property type="entry name" value="VWA"/>
    <property type="match status" value="1"/>
</dbReference>
<dbReference type="SUPFAM" id="SSF53300">
    <property type="entry name" value="vWA-like"/>
    <property type="match status" value="1"/>
</dbReference>
<dbReference type="Gene3D" id="3.40.50.410">
    <property type="entry name" value="von Willebrand factor, type A domain"/>
    <property type="match status" value="1"/>
</dbReference>
<dbReference type="STRING" id="388357.GCA_001580365_02213"/>
<evidence type="ECO:0000313" key="7">
    <source>
        <dbReference type="EMBL" id="GEO95536.1"/>
    </source>
</evidence>
<dbReference type="InterPro" id="IPR011049">
    <property type="entry name" value="Serralysin-like_metalloprot_C"/>
</dbReference>
<dbReference type="CDD" id="cd20742">
    <property type="entry name" value="FIX_vWA-like"/>
    <property type="match status" value="1"/>
</dbReference>
<dbReference type="SMART" id="SM00327">
    <property type="entry name" value="VWA"/>
    <property type="match status" value="1"/>
</dbReference>
<dbReference type="RefSeq" id="WP_062735790.1">
    <property type="nucleotide sequence ID" value="NZ_BJZS01000048.1"/>
</dbReference>
<feature type="compositionally biased region" description="Basic and acidic residues" evidence="5">
    <location>
        <begin position="605"/>
        <end position="621"/>
    </location>
</feature>
<evidence type="ECO:0000256" key="2">
    <source>
        <dbReference type="ARBA" id="ARBA00022525"/>
    </source>
</evidence>
<dbReference type="CDD" id="cd00198">
    <property type="entry name" value="vWFA"/>
    <property type="match status" value="1"/>
</dbReference>
<comment type="caution">
    <text evidence="7">The sequence shown here is derived from an EMBL/GenBank/DDBJ whole genome shotgun (WGS) entry which is preliminary data.</text>
</comment>
<feature type="compositionally biased region" description="Acidic residues" evidence="5">
    <location>
        <begin position="179"/>
        <end position="191"/>
    </location>
</feature>
<name>A0A512ICV1_9MICC</name>
<feature type="region of interest" description="Disordered" evidence="5">
    <location>
        <begin position="111"/>
        <end position="302"/>
    </location>
</feature>
<feature type="region of interest" description="Disordered" evidence="5">
    <location>
        <begin position="605"/>
        <end position="730"/>
    </location>
</feature>
<evidence type="ECO:0000259" key="6">
    <source>
        <dbReference type="PROSITE" id="PS50234"/>
    </source>
</evidence>
<dbReference type="InterPro" id="IPR036465">
    <property type="entry name" value="vWFA_dom_sf"/>
</dbReference>
<feature type="compositionally biased region" description="Basic and acidic residues" evidence="5">
    <location>
        <begin position="115"/>
        <end position="126"/>
    </location>
</feature>
<reference evidence="7 8" key="1">
    <citation type="submission" date="2019-07" db="EMBL/GenBank/DDBJ databases">
        <title>Whole genome shotgun sequence of Kocuria turfanensis NBRC 107627.</title>
        <authorList>
            <person name="Hosoyama A."/>
            <person name="Uohara A."/>
            <person name="Ohji S."/>
            <person name="Ichikawa N."/>
        </authorList>
    </citation>
    <scope>NUCLEOTIDE SEQUENCE [LARGE SCALE GENOMIC DNA]</scope>
    <source>
        <strain evidence="7 8">NBRC 107627</strain>
    </source>
</reference>
<evidence type="ECO:0000256" key="3">
    <source>
        <dbReference type="ARBA" id="ARBA00022729"/>
    </source>
</evidence>
<dbReference type="GO" id="GO:0005509">
    <property type="term" value="F:calcium ion binding"/>
    <property type="evidence" value="ECO:0007669"/>
    <property type="project" value="InterPro"/>
</dbReference>
<comment type="subcellular location">
    <subcellularLocation>
        <location evidence="1">Secreted</location>
    </subcellularLocation>
</comment>
<dbReference type="PROSITE" id="PS00330">
    <property type="entry name" value="HEMOLYSIN_CALCIUM"/>
    <property type="match status" value="2"/>
</dbReference>
<dbReference type="Pfam" id="PF18884">
    <property type="entry name" value="TSP3_bac"/>
    <property type="match status" value="6"/>
</dbReference>
<dbReference type="Proteomes" id="UP000321103">
    <property type="component" value="Unassembled WGS sequence"/>
</dbReference>
<keyword evidence="2" id="KW-0964">Secreted</keyword>
<dbReference type="Gene3D" id="4.10.1080.10">
    <property type="entry name" value="TSP type-3 repeat"/>
    <property type="match status" value="1"/>
</dbReference>
<dbReference type="InterPro" id="IPR002035">
    <property type="entry name" value="VWF_A"/>
</dbReference>
<organism evidence="7 8">
    <name type="scientific">Kocuria turfanensis</name>
    <dbReference type="NCBI Taxonomy" id="388357"/>
    <lineage>
        <taxon>Bacteria</taxon>
        <taxon>Bacillati</taxon>
        <taxon>Actinomycetota</taxon>
        <taxon>Actinomycetes</taxon>
        <taxon>Micrococcales</taxon>
        <taxon>Micrococcaceae</taxon>
        <taxon>Kocuria</taxon>
    </lineage>
</organism>
<feature type="compositionally biased region" description="Polar residues" evidence="5">
    <location>
        <begin position="271"/>
        <end position="280"/>
    </location>
</feature>
<feature type="compositionally biased region" description="Acidic residues" evidence="5">
    <location>
        <begin position="698"/>
        <end position="728"/>
    </location>
</feature>
<feature type="compositionally biased region" description="Basic and acidic residues" evidence="5">
    <location>
        <begin position="236"/>
        <end position="247"/>
    </location>
</feature>
<dbReference type="InterPro" id="IPR059100">
    <property type="entry name" value="TSP3_bac"/>
</dbReference>
<feature type="compositionally biased region" description="Polar residues" evidence="5">
    <location>
        <begin position="248"/>
        <end position="258"/>
    </location>
</feature>
<keyword evidence="8" id="KW-1185">Reference proteome</keyword>
<evidence type="ECO:0000256" key="5">
    <source>
        <dbReference type="SAM" id="MobiDB-lite"/>
    </source>
</evidence>
<feature type="compositionally biased region" description="Acidic residues" evidence="5">
    <location>
        <begin position="281"/>
        <end position="291"/>
    </location>
</feature>
<dbReference type="Gene3D" id="2.150.10.10">
    <property type="entry name" value="Serralysin-like metalloprotease, C-terminal"/>
    <property type="match status" value="1"/>
</dbReference>
<dbReference type="PANTHER" id="PTHR37467:SF1">
    <property type="entry name" value="EXPORTED CALCIUM-BINDING GLYCOPROTEIN"/>
    <property type="match status" value="1"/>
</dbReference>
<dbReference type="InterPro" id="IPR001343">
    <property type="entry name" value="Hemolysn_Ca-bd"/>
</dbReference>
<dbReference type="EMBL" id="BJZS01000048">
    <property type="protein sequence ID" value="GEO95536.1"/>
    <property type="molecule type" value="Genomic_DNA"/>
</dbReference>
<dbReference type="PRINTS" id="PR00313">
    <property type="entry name" value="CABNDNGRPT"/>
</dbReference>
<evidence type="ECO:0000256" key="1">
    <source>
        <dbReference type="ARBA" id="ARBA00004613"/>
    </source>
</evidence>
<protein>
    <recommendedName>
        <fullName evidence="6">VWFA domain-containing protein</fullName>
    </recommendedName>
</protein>
<evidence type="ECO:0000256" key="4">
    <source>
        <dbReference type="ARBA" id="ARBA00022837"/>
    </source>
</evidence>
<keyword evidence="3" id="KW-0732">Signal</keyword>
<feature type="compositionally biased region" description="Basic and acidic residues" evidence="5">
    <location>
        <begin position="199"/>
        <end position="212"/>
    </location>
</feature>
<gene>
    <name evidence="7" type="ORF">KTU01_16590</name>
</gene>
<dbReference type="InterPro" id="IPR053180">
    <property type="entry name" value="Ca-binding_acidic-repeat"/>
</dbReference>
<dbReference type="PANTHER" id="PTHR37467">
    <property type="entry name" value="EXPORTED CALCIUM-BINDING GLYCOPROTEIN-RELATED"/>
    <property type="match status" value="1"/>
</dbReference>
<dbReference type="InterPro" id="IPR018511">
    <property type="entry name" value="Hemolysin-typ_Ca-bd_CS"/>
</dbReference>
<feature type="compositionally biased region" description="Acidic residues" evidence="5">
    <location>
        <begin position="675"/>
        <end position="684"/>
    </location>
</feature>
<dbReference type="AlphaFoldDB" id="A0A512ICV1"/>
<evidence type="ECO:0000313" key="8">
    <source>
        <dbReference type="Proteomes" id="UP000321103"/>
    </source>
</evidence>
<feature type="domain" description="VWFA" evidence="6">
    <location>
        <begin position="434"/>
        <end position="597"/>
    </location>
</feature>
<dbReference type="PROSITE" id="PS50234">
    <property type="entry name" value="VWFA"/>
    <property type="match status" value="1"/>
</dbReference>
<dbReference type="Pfam" id="PF00353">
    <property type="entry name" value="HemolysinCabind"/>
    <property type="match status" value="2"/>
</dbReference>